<dbReference type="AlphaFoldDB" id="A0A1I2FYI1"/>
<accession>A0A1I2FYI1</accession>
<dbReference type="Proteomes" id="UP000198598">
    <property type="component" value="Unassembled WGS sequence"/>
</dbReference>
<name>A0A1I2FYI1_9BACT</name>
<feature type="domain" description="Glycosyl transferase family 1" evidence="2">
    <location>
        <begin position="159"/>
        <end position="305"/>
    </location>
</feature>
<evidence type="ECO:0000313" key="4">
    <source>
        <dbReference type="EMBL" id="SFF09858.1"/>
    </source>
</evidence>
<keyword evidence="1 4" id="KW-0808">Transferase</keyword>
<dbReference type="InterPro" id="IPR001296">
    <property type="entry name" value="Glyco_trans_1"/>
</dbReference>
<proteinExistence type="predicted"/>
<dbReference type="Pfam" id="PF00534">
    <property type="entry name" value="Glycos_transf_1"/>
    <property type="match status" value="1"/>
</dbReference>
<dbReference type="Pfam" id="PF13439">
    <property type="entry name" value="Glyco_transf_4"/>
    <property type="match status" value="1"/>
</dbReference>
<dbReference type="GO" id="GO:0009103">
    <property type="term" value="P:lipopolysaccharide biosynthetic process"/>
    <property type="evidence" value="ECO:0007669"/>
    <property type="project" value="TreeGrafter"/>
</dbReference>
<dbReference type="CDD" id="cd03809">
    <property type="entry name" value="GT4_MtfB-like"/>
    <property type="match status" value="1"/>
</dbReference>
<dbReference type="RefSeq" id="WP_093834031.1">
    <property type="nucleotide sequence ID" value="NZ_FOLQ01000028.1"/>
</dbReference>
<dbReference type="PANTHER" id="PTHR46401:SF2">
    <property type="entry name" value="GLYCOSYLTRANSFERASE WBBK-RELATED"/>
    <property type="match status" value="1"/>
</dbReference>
<sequence>MTVTYIVRSPGTGHSIEALFDSIQHEVEQQGIPTNRIQLPRISQGLRSIWQNLRFVKRLSADIFHITGDVHYVTLALPASRTILTIHDCSLLETNRNRPFRYAFFWLFWYYLPIKRAAIVTVVSEKTRYDLVRYVGRAARNVQVIPNSYDPLFTYQPRPFYHEQPVLLQVGTAPNKNLSRLLAAIEGIRCTLVIIGPLAKSTLADLQKKRINYRNYVNVSRSDVVQCYVNCDIVTFVSTYEGFGMPIVEANAVGRAVITSNNSPMSEVANGAAHVVDPTDIAAIRQGILTLIQDATYRETLIQRGLQNARNYTVKTAVARYETLYRQATGVLFHAFILSLFFR</sequence>
<dbReference type="SUPFAM" id="SSF53756">
    <property type="entry name" value="UDP-Glycosyltransferase/glycogen phosphorylase"/>
    <property type="match status" value="1"/>
</dbReference>
<evidence type="ECO:0000259" key="2">
    <source>
        <dbReference type="Pfam" id="PF00534"/>
    </source>
</evidence>
<evidence type="ECO:0000313" key="5">
    <source>
        <dbReference type="Proteomes" id="UP000198598"/>
    </source>
</evidence>
<evidence type="ECO:0000256" key="1">
    <source>
        <dbReference type="ARBA" id="ARBA00022679"/>
    </source>
</evidence>
<dbReference type="OrthoDB" id="9801609at2"/>
<keyword evidence="5" id="KW-1185">Reference proteome</keyword>
<feature type="domain" description="Glycosyltransferase subfamily 4-like N-terminal" evidence="3">
    <location>
        <begin position="29"/>
        <end position="151"/>
    </location>
</feature>
<organism evidence="4 5">
    <name type="scientific">Spirosoma endophyticum</name>
    <dbReference type="NCBI Taxonomy" id="662367"/>
    <lineage>
        <taxon>Bacteria</taxon>
        <taxon>Pseudomonadati</taxon>
        <taxon>Bacteroidota</taxon>
        <taxon>Cytophagia</taxon>
        <taxon>Cytophagales</taxon>
        <taxon>Cytophagaceae</taxon>
        <taxon>Spirosoma</taxon>
    </lineage>
</organism>
<dbReference type="STRING" id="662367.SAMN05216167_12839"/>
<reference evidence="4 5" key="1">
    <citation type="submission" date="2016-10" db="EMBL/GenBank/DDBJ databases">
        <authorList>
            <person name="de Groot N.N."/>
        </authorList>
    </citation>
    <scope>NUCLEOTIDE SEQUENCE [LARGE SCALE GENOMIC DNA]</scope>
    <source>
        <strain evidence="4 5">DSM 26130</strain>
    </source>
</reference>
<dbReference type="EMBL" id="FOLQ01000028">
    <property type="protein sequence ID" value="SFF09858.1"/>
    <property type="molecule type" value="Genomic_DNA"/>
</dbReference>
<gene>
    <name evidence="4" type="ORF">SAMN05216167_12839</name>
</gene>
<dbReference type="PANTHER" id="PTHR46401">
    <property type="entry name" value="GLYCOSYLTRANSFERASE WBBK-RELATED"/>
    <property type="match status" value="1"/>
</dbReference>
<dbReference type="Gene3D" id="3.40.50.2000">
    <property type="entry name" value="Glycogen Phosphorylase B"/>
    <property type="match status" value="2"/>
</dbReference>
<protein>
    <submittedName>
        <fullName evidence="4">Glycosyltransferase involved in cell wall bisynthesis</fullName>
    </submittedName>
</protein>
<evidence type="ECO:0000259" key="3">
    <source>
        <dbReference type="Pfam" id="PF13439"/>
    </source>
</evidence>
<dbReference type="InterPro" id="IPR028098">
    <property type="entry name" value="Glyco_trans_4-like_N"/>
</dbReference>
<dbReference type="GO" id="GO:0016757">
    <property type="term" value="F:glycosyltransferase activity"/>
    <property type="evidence" value="ECO:0007669"/>
    <property type="project" value="InterPro"/>
</dbReference>